<evidence type="ECO:0000256" key="1">
    <source>
        <dbReference type="ARBA" id="ARBA00001938"/>
    </source>
</evidence>
<dbReference type="InterPro" id="IPR004167">
    <property type="entry name" value="PSBD"/>
</dbReference>
<dbReference type="PROSITE" id="PS50968">
    <property type="entry name" value="BIOTINYL_LIPOYL"/>
    <property type="match status" value="1"/>
</dbReference>
<dbReference type="InterPro" id="IPR000089">
    <property type="entry name" value="Biotin_lipoyl"/>
</dbReference>
<dbReference type="Pfam" id="PF02817">
    <property type="entry name" value="E3_binding"/>
    <property type="match status" value="1"/>
</dbReference>
<dbReference type="PANTHER" id="PTHR23151">
    <property type="entry name" value="DIHYDROLIPOAMIDE ACETYL/SUCCINYL-TRANSFERASE-RELATED"/>
    <property type="match status" value="1"/>
</dbReference>
<organism evidence="8 9">
    <name type="scientific">Candidatus Sulfotelmatobacter kueseliae</name>
    <dbReference type="NCBI Taxonomy" id="2042962"/>
    <lineage>
        <taxon>Bacteria</taxon>
        <taxon>Pseudomonadati</taxon>
        <taxon>Acidobacteriota</taxon>
        <taxon>Terriglobia</taxon>
        <taxon>Terriglobales</taxon>
        <taxon>Candidatus Korobacteraceae</taxon>
        <taxon>Candidatus Sulfotelmatobacter</taxon>
    </lineage>
</organism>
<dbReference type="GO" id="GO:0006086">
    <property type="term" value="P:pyruvate decarboxylation to acetyl-CoA"/>
    <property type="evidence" value="ECO:0007669"/>
    <property type="project" value="InterPro"/>
</dbReference>
<dbReference type="InterPro" id="IPR023213">
    <property type="entry name" value="CAT-like_dom_sf"/>
</dbReference>
<dbReference type="SUPFAM" id="SSF52777">
    <property type="entry name" value="CoA-dependent acyltransferases"/>
    <property type="match status" value="1"/>
</dbReference>
<accession>A0A2U3K0W0</accession>
<evidence type="ECO:0000313" key="9">
    <source>
        <dbReference type="Proteomes" id="UP000238701"/>
    </source>
</evidence>
<dbReference type="SUPFAM" id="SSF51230">
    <property type="entry name" value="Single hybrid motif"/>
    <property type="match status" value="1"/>
</dbReference>
<comment type="similarity">
    <text evidence="2 4">Belongs to the 2-oxoacid dehydrogenase family.</text>
</comment>
<dbReference type="EC" id="2.3.1.-" evidence="4"/>
<sequence length="415" mass="43431">MAFMAFSVVMPALEMAQETGKLIAWRKKEGDRVSKGEPLLEIETDKAVVEIEAPADGVLAGIKAEAGAEIPVGQTIAWIVAPGEAPPAEVVSFAPAARASSHAHAEPSHGAPAAANKPSPTSAARLSPKARRLANELGVDISTLRGSGASGEILASDVEAAHVGTAAPGCPGGPEVPGRSAVQPEPSRSIEIPTSLGRIMAERTTRSWTTVPHFFVSRDIDATALNQYRDQIVAGIERTHHVRITHTDLLVALVSRVLLKHPRLNASWTPDGIRLLAHVNMAVAIAVNDGVVAAVIPNAHVASLAEIATQRRAVADRARAGKLKPADLADATFTISNLGMYRVDQFSAIITPPQAAILAVGAIADRVVAVNGQPAVRPMMTLTVSCDHRVADGARAALFLADLAQVLREPAKLLP</sequence>
<evidence type="ECO:0000256" key="3">
    <source>
        <dbReference type="ARBA" id="ARBA00022823"/>
    </source>
</evidence>
<dbReference type="Gene3D" id="2.40.50.100">
    <property type="match status" value="1"/>
</dbReference>
<keyword evidence="3 4" id="KW-0450">Lipoyl</keyword>
<dbReference type="PROSITE" id="PS51826">
    <property type="entry name" value="PSBD"/>
    <property type="match status" value="1"/>
</dbReference>
<dbReference type="InterPro" id="IPR036625">
    <property type="entry name" value="E3-bd_dom_sf"/>
</dbReference>
<dbReference type="OrthoDB" id="9805770at2"/>
<dbReference type="InterPro" id="IPR003016">
    <property type="entry name" value="2-oxoA_DH_lipoyl-BS"/>
</dbReference>
<evidence type="ECO:0000259" key="6">
    <source>
        <dbReference type="PROSITE" id="PS50968"/>
    </source>
</evidence>
<evidence type="ECO:0000259" key="7">
    <source>
        <dbReference type="PROSITE" id="PS51826"/>
    </source>
</evidence>
<evidence type="ECO:0000256" key="4">
    <source>
        <dbReference type="RuleBase" id="RU003423"/>
    </source>
</evidence>
<feature type="region of interest" description="Disordered" evidence="5">
    <location>
        <begin position="168"/>
        <end position="187"/>
    </location>
</feature>
<dbReference type="Gene3D" id="4.10.320.10">
    <property type="entry name" value="E3-binding domain"/>
    <property type="match status" value="1"/>
</dbReference>
<dbReference type="InterPro" id="IPR011053">
    <property type="entry name" value="Single_hybrid_motif"/>
</dbReference>
<reference evidence="9" key="1">
    <citation type="submission" date="2018-02" db="EMBL/GenBank/DDBJ databases">
        <authorList>
            <person name="Hausmann B."/>
        </authorList>
    </citation>
    <scope>NUCLEOTIDE SEQUENCE [LARGE SCALE GENOMIC DNA]</scope>
    <source>
        <strain evidence="9">Peat soil MAG SbA1</strain>
    </source>
</reference>
<dbReference type="Gene3D" id="3.30.559.10">
    <property type="entry name" value="Chloramphenicol acetyltransferase-like domain"/>
    <property type="match status" value="1"/>
</dbReference>
<evidence type="ECO:0000256" key="2">
    <source>
        <dbReference type="ARBA" id="ARBA00007317"/>
    </source>
</evidence>
<proteinExistence type="inferred from homology"/>
<dbReference type="GO" id="GO:0016746">
    <property type="term" value="F:acyltransferase activity"/>
    <property type="evidence" value="ECO:0007669"/>
    <property type="project" value="UniProtKB-KW"/>
</dbReference>
<dbReference type="PANTHER" id="PTHR23151:SF90">
    <property type="entry name" value="DIHYDROLIPOYLLYSINE-RESIDUE ACETYLTRANSFERASE COMPONENT OF PYRUVATE DEHYDROGENASE COMPLEX, MITOCHONDRIAL-RELATED"/>
    <property type="match status" value="1"/>
</dbReference>
<dbReference type="PROSITE" id="PS00189">
    <property type="entry name" value="LIPOYL"/>
    <property type="match status" value="1"/>
</dbReference>
<dbReference type="AlphaFoldDB" id="A0A2U3K0W0"/>
<gene>
    <name evidence="8" type="ORF">SBA1_1160023</name>
</gene>
<feature type="domain" description="Lipoyl-binding" evidence="6">
    <location>
        <begin position="5"/>
        <end position="80"/>
    </location>
</feature>
<dbReference type="InterPro" id="IPR045257">
    <property type="entry name" value="E2/Pdx1"/>
</dbReference>
<name>A0A2U3K0W0_9BACT</name>
<dbReference type="SUPFAM" id="SSF47005">
    <property type="entry name" value="Peripheral subunit-binding domain of 2-oxo acid dehydrogenase complex"/>
    <property type="match status" value="1"/>
</dbReference>
<dbReference type="Proteomes" id="UP000238701">
    <property type="component" value="Unassembled WGS sequence"/>
</dbReference>
<feature type="domain" description="Peripheral subunit-binding (PSBD)" evidence="7">
    <location>
        <begin position="125"/>
        <end position="162"/>
    </location>
</feature>
<protein>
    <recommendedName>
        <fullName evidence="4">Dihydrolipoamide acetyltransferase component of pyruvate dehydrogenase complex</fullName>
        <ecNumber evidence="4">2.3.1.-</ecNumber>
    </recommendedName>
</protein>
<feature type="compositionally biased region" description="Low complexity" evidence="5">
    <location>
        <begin position="101"/>
        <end position="115"/>
    </location>
</feature>
<feature type="region of interest" description="Disordered" evidence="5">
    <location>
        <begin position="101"/>
        <end position="129"/>
    </location>
</feature>
<evidence type="ECO:0000313" key="8">
    <source>
        <dbReference type="EMBL" id="SPF33283.1"/>
    </source>
</evidence>
<evidence type="ECO:0000256" key="5">
    <source>
        <dbReference type="SAM" id="MobiDB-lite"/>
    </source>
</evidence>
<dbReference type="GO" id="GO:0045254">
    <property type="term" value="C:pyruvate dehydrogenase complex"/>
    <property type="evidence" value="ECO:0007669"/>
    <property type="project" value="InterPro"/>
</dbReference>
<dbReference type="CDD" id="cd06849">
    <property type="entry name" value="lipoyl_domain"/>
    <property type="match status" value="1"/>
</dbReference>
<comment type="cofactor">
    <cofactor evidence="1 4">
        <name>(R)-lipoate</name>
        <dbReference type="ChEBI" id="CHEBI:83088"/>
    </cofactor>
</comment>
<dbReference type="InterPro" id="IPR001078">
    <property type="entry name" value="2-oxoacid_DH_actylTfrase"/>
</dbReference>
<dbReference type="Pfam" id="PF00364">
    <property type="entry name" value="Biotin_lipoyl"/>
    <property type="match status" value="1"/>
</dbReference>
<keyword evidence="4 8" id="KW-0012">Acyltransferase</keyword>
<keyword evidence="4 8" id="KW-0808">Transferase</keyword>
<dbReference type="Pfam" id="PF00198">
    <property type="entry name" value="2-oxoacid_dh"/>
    <property type="match status" value="1"/>
</dbReference>
<dbReference type="EMBL" id="OMOD01000020">
    <property type="protein sequence ID" value="SPF33283.1"/>
    <property type="molecule type" value="Genomic_DNA"/>
</dbReference>